<feature type="transmembrane region" description="Helical" evidence="1">
    <location>
        <begin position="64"/>
        <end position="83"/>
    </location>
</feature>
<evidence type="ECO:0000259" key="2">
    <source>
        <dbReference type="Pfam" id="PF10756"/>
    </source>
</evidence>
<dbReference type="AlphaFoldDB" id="A0AAW9SYW2"/>
<organism evidence="3 4">
    <name type="scientific">Corynebacterium amycolatum</name>
    <dbReference type="NCBI Taxonomy" id="43765"/>
    <lineage>
        <taxon>Bacteria</taxon>
        <taxon>Bacillati</taxon>
        <taxon>Actinomycetota</taxon>
        <taxon>Actinomycetes</taxon>
        <taxon>Mycobacteriales</taxon>
        <taxon>Corynebacteriaceae</taxon>
        <taxon>Corynebacterium</taxon>
    </lineage>
</organism>
<gene>
    <name evidence="3" type="ORF">QP460_011060</name>
</gene>
<sequence length="164" mass="18454">MGNSERHSNSTAVDTGSEDKWLLEITSQKLRLWAIIAAVVVFAIHIFMGIVVDFGNTGASVTTIDQLAFPMIGLIIAGVILLLTRARVRVNATGVEVRNLLNAKFYPWVDIYGLSFPKKSRWARLELPDFEFVPMLALQSADGSRVVEDIRRFRELEDKFMPED</sequence>
<keyword evidence="1" id="KW-0812">Transmembrane</keyword>
<dbReference type="EMBL" id="JASOOY020000035">
    <property type="protein sequence ID" value="MEO3718120.1"/>
    <property type="molecule type" value="Genomic_DNA"/>
</dbReference>
<evidence type="ECO:0000256" key="1">
    <source>
        <dbReference type="SAM" id="Phobius"/>
    </source>
</evidence>
<feature type="domain" description="Low molecular weight protein antigen 6 PH" evidence="2">
    <location>
        <begin position="85"/>
        <end position="155"/>
    </location>
</feature>
<dbReference type="InterPro" id="IPR019692">
    <property type="entry name" value="CFP-6_PH"/>
</dbReference>
<dbReference type="RefSeq" id="WP_070852250.1">
    <property type="nucleotide sequence ID" value="NZ_JASOMP010000001.1"/>
</dbReference>
<dbReference type="Proteomes" id="UP001223646">
    <property type="component" value="Unassembled WGS sequence"/>
</dbReference>
<keyword evidence="1" id="KW-1133">Transmembrane helix</keyword>
<evidence type="ECO:0000313" key="3">
    <source>
        <dbReference type="EMBL" id="MEO3718120.1"/>
    </source>
</evidence>
<dbReference type="Pfam" id="PF10756">
    <property type="entry name" value="bPH_6"/>
    <property type="match status" value="1"/>
</dbReference>
<proteinExistence type="predicted"/>
<reference evidence="3" key="1">
    <citation type="submission" date="2023-05" db="EMBL/GenBank/DDBJ databases">
        <authorList>
            <person name="Du J."/>
        </authorList>
    </citation>
    <scope>NUCLEOTIDE SEQUENCE</scope>
    <source>
        <strain evidence="3">UMB1064</strain>
    </source>
</reference>
<accession>A0AAW9SYW2</accession>
<name>A0AAW9SYW2_CORAY</name>
<feature type="transmembrane region" description="Helical" evidence="1">
    <location>
        <begin position="30"/>
        <end position="52"/>
    </location>
</feature>
<evidence type="ECO:0000313" key="4">
    <source>
        <dbReference type="Proteomes" id="UP001223646"/>
    </source>
</evidence>
<protein>
    <submittedName>
        <fullName evidence="3">PH domain-containing protein</fullName>
    </submittedName>
</protein>
<keyword evidence="1" id="KW-0472">Membrane</keyword>
<comment type="caution">
    <text evidence="3">The sequence shown here is derived from an EMBL/GenBank/DDBJ whole genome shotgun (WGS) entry which is preliminary data.</text>
</comment>
<reference evidence="3" key="2">
    <citation type="submission" date="2024-05" db="EMBL/GenBank/DDBJ databases">
        <authorList>
            <person name="Wolfe A."/>
        </authorList>
    </citation>
    <scope>NUCLEOTIDE SEQUENCE</scope>
    <source>
        <strain evidence="3">UMB1064</strain>
    </source>
</reference>